<organism evidence="15 16">
    <name type="scientific">Cavia porcellus</name>
    <name type="common">Guinea pig</name>
    <dbReference type="NCBI Taxonomy" id="10141"/>
    <lineage>
        <taxon>Eukaryota</taxon>
        <taxon>Metazoa</taxon>
        <taxon>Chordata</taxon>
        <taxon>Craniata</taxon>
        <taxon>Vertebrata</taxon>
        <taxon>Euteleostomi</taxon>
        <taxon>Mammalia</taxon>
        <taxon>Eutheria</taxon>
        <taxon>Euarchontoglires</taxon>
        <taxon>Glires</taxon>
        <taxon>Rodentia</taxon>
        <taxon>Hystricomorpha</taxon>
        <taxon>Caviidae</taxon>
        <taxon>Cavia</taxon>
    </lineage>
</organism>
<comment type="function">
    <text evidence="13">Cytochromes P450 are a group of heme-thiolate monooxygenases. In liver microsomes, this enzyme is involved in an NADPH-dependent electron transport pathway. It oxidizes a variety of structurally unrelated compounds, including steroids, fatty acids, and xenobiotics.</text>
</comment>
<dbReference type="GO" id="GO:0005789">
    <property type="term" value="C:endoplasmic reticulum membrane"/>
    <property type="evidence" value="ECO:0007669"/>
    <property type="project" value="UniProtKB-SubCell"/>
</dbReference>
<comment type="cofactor">
    <cofactor evidence="1 11 13">
        <name>heme</name>
        <dbReference type="ChEBI" id="CHEBI:30413"/>
    </cofactor>
</comment>
<proteinExistence type="inferred from homology"/>
<dbReference type="EMBL" id="AAKN02054843">
    <property type="status" value="NOT_ANNOTATED_CDS"/>
    <property type="molecule type" value="Genomic_DNA"/>
</dbReference>
<evidence type="ECO:0000256" key="6">
    <source>
        <dbReference type="ARBA" id="ARBA00022848"/>
    </source>
</evidence>
<dbReference type="AlphaFoldDB" id="H0VIM8"/>
<dbReference type="GeneTree" id="ENSGT00940000161658"/>
<dbReference type="EMBL" id="AAKN02054840">
    <property type="status" value="NOT_ANNOTATED_CDS"/>
    <property type="molecule type" value="Genomic_DNA"/>
</dbReference>
<dbReference type="Bgee" id="ENSCPOG00000011200">
    <property type="expression patterns" value="Expressed in liver and 6 other cell types or tissues"/>
</dbReference>
<reference evidence="15" key="3">
    <citation type="submission" date="2025-09" db="UniProtKB">
        <authorList>
            <consortium name="Ensembl"/>
        </authorList>
    </citation>
    <scope>IDENTIFICATION</scope>
    <source>
        <strain evidence="15">2N</strain>
    </source>
</reference>
<reference evidence="15" key="2">
    <citation type="submission" date="2025-08" db="UniProtKB">
        <authorList>
            <consortium name="Ensembl"/>
        </authorList>
    </citation>
    <scope>IDENTIFICATION</scope>
    <source>
        <strain evidence="15">2N</strain>
    </source>
</reference>
<keyword evidence="7 12" id="KW-0560">Oxidoreductase</keyword>
<dbReference type="PRINTS" id="PR00385">
    <property type="entry name" value="P450"/>
</dbReference>
<dbReference type="GO" id="GO:0020037">
    <property type="term" value="F:heme binding"/>
    <property type="evidence" value="ECO:0007669"/>
    <property type="project" value="UniProtKB-UniRule"/>
</dbReference>
<keyword evidence="9 12" id="KW-0503">Monooxygenase</keyword>
<dbReference type="Proteomes" id="UP000005447">
    <property type="component" value="Unassembled WGS sequence"/>
</dbReference>
<evidence type="ECO:0000256" key="14">
    <source>
        <dbReference type="SAM" id="SignalP"/>
    </source>
</evidence>
<dbReference type="VEuPathDB" id="HostDB:ENSCPOG00000011200"/>
<evidence type="ECO:0000256" key="13">
    <source>
        <dbReference type="RuleBase" id="RU368046"/>
    </source>
</evidence>
<name>H0VIM8_CAVPO</name>
<comment type="subcellular location">
    <subcellularLocation>
        <location evidence="13">Endoplasmic reticulum membrane</location>
        <topology evidence="13">Peripheral membrane protein</topology>
    </subcellularLocation>
    <subcellularLocation>
        <location evidence="13">Microsome membrane</location>
        <topology evidence="13">Peripheral membrane protein</topology>
    </subcellularLocation>
</comment>
<dbReference type="GO" id="GO:0006805">
    <property type="term" value="P:xenobiotic metabolic process"/>
    <property type="evidence" value="ECO:0007669"/>
    <property type="project" value="TreeGrafter"/>
</dbReference>
<dbReference type="InterPro" id="IPR050182">
    <property type="entry name" value="Cytochrome_P450_fam2"/>
</dbReference>
<keyword evidence="10" id="KW-0472">Membrane</keyword>
<dbReference type="EMBL" id="AAKN02054841">
    <property type="status" value="NOT_ANNOTATED_CDS"/>
    <property type="molecule type" value="Genomic_DNA"/>
</dbReference>
<evidence type="ECO:0000256" key="7">
    <source>
        <dbReference type="ARBA" id="ARBA00023002"/>
    </source>
</evidence>
<evidence type="ECO:0000313" key="16">
    <source>
        <dbReference type="Proteomes" id="UP000005447"/>
    </source>
</evidence>
<dbReference type="EC" id="1.14.14.1" evidence="13"/>
<dbReference type="PRINTS" id="PR00463">
    <property type="entry name" value="EP450I"/>
</dbReference>
<evidence type="ECO:0000256" key="10">
    <source>
        <dbReference type="ARBA" id="ARBA00023136"/>
    </source>
</evidence>
<dbReference type="EMBL" id="AAKN02054845">
    <property type="status" value="NOT_ANNOTATED_CDS"/>
    <property type="molecule type" value="Genomic_DNA"/>
</dbReference>
<evidence type="ECO:0000256" key="3">
    <source>
        <dbReference type="ARBA" id="ARBA00022617"/>
    </source>
</evidence>
<evidence type="ECO:0000256" key="11">
    <source>
        <dbReference type="PIRSR" id="PIRSR602401-1"/>
    </source>
</evidence>
<keyword evidence="6 13" id="KW-0492">Microsome</keyword>
<dbReference type="EMBL" id="AAKN02054844">
    <property type="status" value="NOT_ANNOTATED_CDS"/>
    <property type="molecule type" value="Genomic_DNA"/>
</dbReference>
<dbReference type="GO" id="GO:0016712">
    <property type="term" value="F:oxidoreductase activity, acting on paired donors, with incorporation or reduction of molecular oxygen, reduced flavin or flavoprotein as one donor, and incorporation of one atom of oxygen"/>
    <property type="evidence" value="ECO:0007669"/>
    <property type="project" value="UniProtKB-EC"/>
</dbReference>
<keyword evidence="5 13" id="KW-0256">Endoplasmic reticulum</keyword>
<feature type="binding site" description="axial binding residue" evidence="11">
    <location>
        <position position="436"/>
    </location>
    <ligand>
        <name>heme</name>
        <dbReference type="ChEBI" id="CHEBI:30413"/>
    </ligand>
    <ligandPart>
        <name>Fe</name>
        <dbReference type="ChEBI" id="CHEBI:18248"/>
    </ligandPart>
</feature>
<feature type="chain" id="PRO_5012406952" description="Cytochrome P450" evidence="14">
    <location>
        <begin position="29"/>
        <end position="498"/>
    </location>
</feature>
<dbReference type="Pfam" id="PF00067">
    <property type="entry name" value="p450"/>
    <property type="match status" value="1"/>
</dbReference>
<dbReference type="InterPro" id="IPR002401">
    <property type="entry name" value="Cyt_P450_E_grp-I"/>
</dbReference>
<dbReference type="GO" id="GO:0005506">
    <property type="term" value="F:iron ion binding"/>
    <property type="evidence" value="ECO:0007669"/>
    <property type="project" value="UniProtKB-UniRule"/>
</dbReference>
<evidence type="ECO:0000256" key="1">
    <source>
        <dbReference type="ARBA" id="ARBA00001971"/>
    </source>
</evidence>
<comment type="catalytic activity">
    <reaction evidence="13">
        <text>an organic molecule + reduced [NADPH--hemoprotein reductase] + O2 = an alcohol + oxidized [NADPH--hemoprotein reductase] + H2O + H(+)</text>
        <dbReference type="Rhea" id="RHEA:17149"/>
        <dbReference type="Rhea" id="RHEA-COMP:11964"/>
        <dbReference type="Rhea" id="RHEA-COMP:11965"/>
        <dbReference type="ChEBI" id="CHEBI:15377"/>
        <dbReference type="ChEBI" id="CHEBI:15378"/>
        <dbReference type="ChEBI" id="CHEBI:15379"/>
        <dbReference type="ChEBI" id="CHEBI:30879"/>
        <dbReference type="ChEBI" id="CHEBI:57618"/>
        <dbReference type="ChEBI" id="CHEBI:58210"/>
        <dbReference type="ChEBI" id="CHEBI:142491"/>
        <dbReference type="EC" id="1.14.14.1"/>
    </reaction>
</comment>
<feature type="signal peptide" evidence="14">
    <location>
        <begin position="1"/>
        <end position="28"/>
    </location>
</feature>
<dbReference type="FunCoup" id="H0VIM8">
    <property type="interactions" value="1514"/>
</dbReference>
<keyword evidence="16" id="KW-1185">Reference proteome</keyword>
<dbReference type="Gene3D" id="1.10.630.10">
    <property type="entry name" value="Cytochrome P450"/>
    <property type="match status" value="1"/>
</dbReference>
<dbReference type="GO" id="GO:0019373">
    <property type="term" value="P:epoxygenase P450 pathway"/>
    <property type="evidence" value="ECO:0007669"/>
    <property type="project" value="TreeGrafter"/>
</dbReference>
<dbReference type="EMBL" id="AAKN02054837">
    <property type="status" value="NOT_ANNOTATED_CDS"/>
    <property type="molecule type" value="Genomic_DNA"/>
</dbReference>
<dbReference type="PRINTS" id="PR01685">
    <property type="entry name" value="EP450ICYP2B"/>
</dbReference>
<accession>H0VIM8</accession>
<gene>
    <name evidence="15" type="primary">LOC100720199</name>
</gene>
<keyword evidence="3 11" id="KW-0349">Heme</keyword>
<keyword evidence="8 11" id="KW-0408">Iron</keyword>
<dbReference type="Ensembl" id="ENSCPOT00000011305.3">
    <property type="protein sequence ID" value="ENSCPOP00000010070.3"/>
    <property type="gene ID" value="ENSCPOG00000011200.4"/>
</dbReference>
<dbReference type="FunFam" id="1.10.630.10:FF:000001">
    <property type="entry name" value="Cytochrome P450, family 2"/>
    <property type="match status" value="1"/>
</dbReference>
<comment type="similarity">
    <text evidence="2 12">Belongs to the cytochrome P450 family.</text>
</comment>
<reference evidence="16" key="1">
    <citation type="journal article" date="2011" name="Nature">
        <title>A high-resolution map of human evolutionary constraint using 29 mammals.</title>
        <authorList>
            <person name="Lindblad-Toh K."/>
            <person name="Garber M."/>
            <person name="Zuk O."/>
            <person name="Lin M.F."/>
            <person name="Parker B.J."/>
            <person name="Washietl S."/>
            <person name="Kheradpour P."/>
            <person name="Ernst J."/>
            <person name="Jordan G."/>
            <person name="Mauceli E."/>
            <person name="Ward L.D."/>
            <person name="Lowe C.B."/>
            <person name="Holloway A.K."/>
            <person name="Clamp M."/>
            <person name="Gnerre S."/>
            <person name="Alfoldi J."/>
            <person name="Beal K."/>
            <person name="Chang J."/>
            <person name="Clawson H."/>
            <person name="Cuff J."/>
            <person name="Di Palma F."/>
            <person name="Fitzgerald S."/>
            <person name="Flicek P."/>
            <person name="Guttman M."/>
            <person name="Hubisz M.J."/>
            <person name="Jaffe D.B."/>
            <person name="Jungreis I."/>
            <person name="Kent W.J."/>
            <person name="Kostka D."/>
            <person name="Lara M."/>
            <person name="Martins A.L."/>
            <person name="Massingham T."/>
            <person name="Moltke I."/>
            <person name="Raney B.J."/>
            <person name="Rasmussen M.D."/>
            <person name="Robinson J."/>
            <person name="Stark A."/>
            <person name="Vilella A.J."/>
            <person name="Wen J."/>
            <person name="Xie X."/>
            <person name="Zody M.C."/>
            <person name="Baldwin J."/>
            <person name="Bloom T."/>
            <person name="Chin C.W."/>
            <person name="Heiman D."/>
            <person name="Nicol R."/>
            <person name="Nusbaum C."/>
            <person name="Young S."/>
            <person name="Wilkinson J."/>
            <person name="Worley K.C."/>
            <person name="Kovar C.L."/>
            <person name="Muzny D.M."/>
            <person name="Gibbs R.A."/>
            <person name="Cree A."/>
            <person name="Dihn H.H."/>
            <person name="Fowler G."/>
            <person name="Jhangiani S."/>
            <person name="Joshi V."/>
            <person name="Lee S."/>
            <person name="Lewis L.R."/>
            <person name="Nazareth L.V."/>
            <person name="Okwuonu G."/>
            <person name="Santibanez J."/>
            <person name="Warren W.C."/>
            <person name="Mardis E.R."/>
            <person name="Weinstock G.M."/>
            <person name="Wilson R.K."/>
            <person name="Delehaunty K."/>
            <person name="Dooling D."/>
            <person name="Fronik C."/>
            <person name="Fulton L."/>
            <person name="Fulton B."/>
            <person name="Graves T."/>
            <person name="Minx P."/>
            <person name="Sodergren E."/>
            <person name="Birney E."/>
            <person name="Margulies E.H."/>
            <person name="Herrero J."/>
            <person name="Green E.D."/>
            <person name="Haussler D."/>
            <person name="Siepel A."/>
            <person name="Goldman N."/>
            <person name="Pollard K.S."/>
            <person name="Pedersen J.S."/>
            <person name="Lander E.S."/>
            <person name="Kellis M."/>
        </authorList>
    </citation>
    <scope>NUCLEOTIDE SEQUENCE [LARGE SCALE GENOMIC DNA]</scope>
    <source>
        <strain evidence="16">2N</strain>
    </source>
</reference>
<dbReference type="PROSITE" id="PS00086">
    <property type="entry name" value="CYTOCHROME_P450"/>
    <property type="match status" value="1"/>
</dbReference>
<dbReference type="EMBL" id="AAKN02054842">
    <property type="status" value="NOT_ANNOTATED_CDS"/>
    <property type="molecule type" value="Genomic_DNA"/>
</dbReference>
<dbReference type="HOGENOM" id="CLU_001570_22_3_1"/>
<evidence type="ECO:0000256" key="9">
    <source>
        <dbReference type="ARBA" id="ARBA00023033"/>
    </source>
</evidence>
<dbReference type="SUPFAM" id="SSF48264">
    <property type="entry name" value="Cytochrome P450"/>
    <property type="match status" value="1"/>
</dbReference>
<dbReference type="InterPro" id="IPR001128">
    <property type="entry name" value="Cyt_P450"/>
</dbReference>
<dbReference type="GO" id="GO:0008392">
    <property type="term" value="F:arachidonate epoxygenase activity"/>
    <property type="evidence" value="ECO:0007669"/>
    <property type="project" value="TreeGrafter"/>
</dbReference>
<evidence type="ECO:0000256" key="4">
    <source>
        <dbReference type="ARBA" id="ARBA00022723"/>
    </source>
</evidence>
<protein>
    <recommendedName>
        <fullName evidence="13">Cytochrome P450</fullName>
        <ecNumber evidence="13">1.14.14.1</ecNumber>
    </recommendedName>
</protein>
<dbReference type="InterPro" id="IPR008068">
    <property type="entry name" value="Cyt_P450_E_grp-I_CYP2B-like"/>
</dbReference>
<dbReference type="EMBL" id="AAKN02054838">
    <property type="status" value="NOT_ANNOTATED_CDS"/>
    <property type="molecule type" value="Genomic_DNA"/>
</dbReference>
<evidence type="ECO:0000256" key="8">
    <source>
        <dbReference type="ARBA" id="ARBA00023004"/>
    </source>
</evidence>
<evidence type="ECO:0000256" key="5">
    <source>
        <dbReference type="ARBA" id="ARBA00022824"/>
    </source>
</evidence>
<dbReference type="STRING" id="10141.ENSCPOP00000010070"/>
<sequence length="498" mass="56870">MELSLLLFLALLLGLLLLLFKGHPKAHGNLPPGPRPLPFLGNILQMNRKGLFKSFLQFREKYGDVFTVHLGPRPAVMLCGAETIREALVDQADSFSGRGMIATIESTFQGYGVVFANGDRWKALRRFSLATMRDFGMGKRTVEERIQEEAQCLVEEMKKSKGDLLDPLFFFQCATANIICSIVFGERFDYKDQQFLRLLDLFYQSFALISSLSSQMFELFYSVLKYFPGTHSVIYKNLQEINSFIGRSVEKHRETLDPSNPRDFIDTFLLRMDKEKSNSHTEFHHKNLILTSLSLFFAGTETTSTTLRYGFLFLLKYPHVTERVQKEIEQLIGSHCQPALDDRSKMPYTEAVICEIQRFADLLLIGVPHMVTKDTHFRGFFIPKDTEVYPLLSTALHDPRHFEKPDSFNPDHFLDAKGTLKKNEAFIPFSIGKRICLGEGVARAELFLFFTTILQNFSIASPVAPEDIDLTPKELGIGRVPPTYQISFLPRTIDSREK</sequence>
<dbReference type="InterPro" id="IPR017972">
    <property type="entry name" value="Cyt_P450_CS"/>
</dbReference>
<dbReference type="PANTHER" id="PTHR24300:SF406">
    <property type="entry name" value="CYTOCHROME P450 2B6"/>
    <property type="match status" value="1"/>
</dbReference>
<dbReference type="PANTHER" id="PTHR24300">
    <property type="entry name" value="CYTOCHROME P450 508A4-RELATED"/>
    <property type="match status" value="1"/>
</dbReference>
<dbReference type="EMBL" id="AAKN02054839">
    <property type="status" value="NOT_ANNOTATED_CDS"/>
    <property type="molecule type" value="Genomic_DNA"/>
</dbReference>
<dbReference type="InterPro" id="IPR036396">
    <property type="entry name" value="Cyt_P450_sf"/>
</dbReference>
<evidence type="ECO:0000313" key="15">
    <source>
        <dbReference type="Ensembl" id="ENSCPOP00000010070.3"/>
    </source>
</evidence>
<evidence type="ECO:0000256" key="12">
    <source>
        <dbReference type="RuleBase" id="RU000461"/>
    </source>
</evidence>
<dbReference type="EMBL" id="AAKN02054836">
    <property type="status" value="NOT_ANNOTATED_CDS"/>
    <property type="molecule type" value="Genomic_DNA"/>
</dbReference>
<dbReference type="InParanoid" id="H0VIM8"/>
<evidence type="ECO:0000256" key="2">
    <source>
        <dbReference type="ARBA" id="ARBA00010617"/>
    </source>
</evidence>
<keyword evidence="4 11" id="KW-0479">Metal-binding</keyword>
<keyword evidence="14" id="KW-0732">Signal</keyword>